<name>A0ABN3Y8U1_9ENTE</name>
<dbReference type="RefSeq" id="WP_169792356.1">
    <property type="nucleotide sequence ID" value="NZ_BAAAXQ010000026.1"/>
</dbReference>
<feature type="compositionally biased region" description="Basic and acidic residues" evidence="1">
    <location>
        <begin position="43"/>
        <end position="58"/>
    </location>
</feature>
<keyword evidence="3" id="KW-1185">Reference proteome</keyword>
<feature type="compositionally biased region" description="Basic and acidic residues" evidence="1">
    <location>
        <begin position="1"/>
        <end position="33"/>
    </location>
</feature>
<reference evidence="2 3" key="1">
    <citation type="journal article" date="2019" name="Int. J. Syst. Evol. Microbiol.">
        <title>The Global Catalogue of Microorganisms (GCM) 10K type strain sequencing project: providing services to taxonomists for standard genome sequencing and annotation.</title>
        <authorList>
            <consortium name="The Broad Institute Genomics Platform"/>
            <consortium name="The Broad Institute Genome Sequencing Center for Infectious Disease"/>
            <person name="Wu L."/>
            <person name="Ma J."/>
        </authorList>
    </citation>
    <scope>NUCLEOTIDE SEQUENCE [LARGE SCALE GENOMIC DNA]</scope>
    <source>
        <strain evidence="2 3">JCM 8736</strain>
    </source>
</reference>
<evidence type="ECO:0000256" key="1">
    <source>
        <dbReference type="SAM" id="MobiDB-lite"/>
    </source>
</evidence>
<gene>
    <name evidence="2" type="ORF">GCM10019998_09180</name>
</gene>
<protein>
    <submittedName>
        <fullName evidence="2">Uncharacterized protein</fullName>
    </submittedName>
</protein>
<organism evidence="2 3">
    <name type="scientific">Tetragenococcus solitarius</name>
    <dbReference type="NCBI Taxonomy" id="71453"/>
    <lineage>
        <taxon>Bacteria</taxon>
        <taxon>Bacillati</taxon>
        <taxon>Bacillota</taxon>
        <taxon>Bacilli</taxon>
        <taxon>Lactobacillales</taxon>
        <taxon>Enterococcaceae</taxon>
        <taxon>Tetragenococcus</taxon>
    </lineage>
</organism>
<evidence type="ECO:0000313" key="3">
    <source>
        <dbReference type="Proteomes" id="UP001501577"/>
    </source>
</evidence>
<dbReference type="Proteomes" id="UP001501577">
    <property type="component" value="Unassembled WGS sequence"/>
</dbReference>
<proteinExistence type="predicted"/>
<sequence>MADDKKEQTKEEVYAQRQSDYKDEKEKVFKEAQKVAADNEVIDPEKLEGDKDLKEDKE</sequence>
<comment type="caution">
    <text evidence="2">The sequence shown here is derived from an EMBL/GenBank/DDBJ whole genome shotgun (WGS) entry which is preliminary data.</text>
</comment>
<evidence type="ECO:0000313" key="2">
    <source>
        <dbReference type="EMBL" id="GAA3015191.1"/>
    </source>
</evidence>
<feature type="region of interest" description="Disordered" evidence="1">
    <location>
        <begin position="1"/>
        <end position="58"/>
    </location>
</feature>
<accession>A0ABN3Y8U1</accession>
<dbReference type="EMBL" id="BAAAXQ010000026">
    <property type="protein sequence ID" value="GAA3015191.1"/>
    <property type="molecule type" value="Genomic_DNA"/>
</dbReference>